<evidence type="ECO:0000256" key="3">
    <source>
        <dbReference type="ARBA" id="ARBA00022989"/>
    </source>
</evidence>
<dbReference type="InterPro" id="IPR011527">
    <property type="entry name" value="ABC1_TM_dom"/>
</dbReference>
<dbReference type="GO" id="GO:0005886">
    <property type="term" value="C:plasma membrane"/>
    <property type="evidence" value="ECO:0007669"/>
    <property type="project" value="UniProtKB-SubCell"/>
</dbReference>
<dbReference type="Gene3D" id="1.20.1560.10">
    <property type="entry name" value="ABC transporter type 1, transmembrane domain"/>
    <property type="match status" value="1"/>
</dbReference>
<reference evidence="6" key="2">
    <citation type="journal article" date="2019" name="Genome Biol. Evol.">
        <title>Day and night: Metabolic profiles and evolutionary relationships of six axenic non-marine cyanobacteria.</title>
        <authorList>
            <person name="Will S.E."/>
            <person name="Henke P."/>
            <person name="Boedeker C."/>
            <person name="Huang S."/>
            <person name="Brinkmann H."/>
            <person name="Rohde M."/>
            <person name="Jarek M."/>
            <person name="Friedl T."/>
            <person name="Seufert S."/>
            <person name="Schumacher M."/>
            <person name="Overmann J."/>
            <person name="Neumann-Schaal M."/>
            <person name="Petersen J."/>
        </authorList>
    </citation>
    <scope>NUCLEOTIDE SEQUENCE [LARGE SCALE GENOMIC DNA]</scope>
    <source>
        <strain evidence="6">PCC 7102</strain>
    </source>
</reference>
<accession>A0A3S1A7N0</accession>
<evidence type="ECO:0000259" key="5">
    <source>
        <dbReference type="PROSITE" id="PS50929"/>
    </source>
</evidence>
<dbReference type="AlphaFoldDB" id="A0A3S1A7N0"/>
<organism evidence="6 7">
    <name type="scientific">Dulcicalothrix desertica PCC 7102</name>
    <dbReference type="NCBI Taxonomy" id="232991"/>
    <lineage>
        <taxon>Bacteria</taxon>
        <taxon>Bacillati</taxon>
        <taxon>Cyanobacteriota</taxon>
        <taxon>Cyanophyceae</taxon>
        <taxon>Nostocales</taxon>
        <taxon>Calotrichaceae</taxon>
        <taxon>Dulcicalothrix</taxon>
    </lineage>
</organism>
<evidence type="ECO:0000313" key="6">
    <source>
        <dbReference type="EMBL" id="RUS94987.1"/>
    </source>
</evidence>
<proteinExistence type="predicted"/>
<dbReference type="EMBL" id="RSCL01000044">
    <property type="protein sequence ID" value="RUS94987.1"/>
    <property type="molecule type" value="Genomic_DNA"/>
</dbReference>
<dbReference type="PROSITE" id="PS50929">
    <property type="entry name" value="ABC_TM1F"/>
    <property type="match status" value="1"/>
</dbReference>
<dbReference type="GO" id="GO:0140359">
    <property type="term" value="F:ABC-type transporter activity"/>
    <property type="evidence" value="ECO:0007669"/>
    <property type="project" value="InterPro"/>
</dbReference>
<evidence type="ECO:0000256" key="1">
    <source>
        <dbReference type="ARBA" id="ARBA00004651"/>
    </source>
</evidence>
<keyword evidence="7" id="KW-1185">Reference proteome</keyword>
<reference evidence="6" key="1">
    <citation type="submission" date="2018-12" db="EMBL/GenBank/DDBJ databases">
        <authorList>
            <person name="Will S."/>
            <person name="Neumann-Schaal M."/>
            <person name="Henke P."/>
        </authorList>
    </citation>
    <scope>NUCLEOTIDE SEQUENCE</scope>
    <source>
        <strain evidence="6">PCC 7102</strain>
    </source>
</reference>
<name>A0A3S1A7N0_9CYAN</name>
<keyword evidence="2" id="KW-0812">Transmembrane</keyword>
<evidence type="ECO:0000313" key="7">
    <source>
        <dbReference type="Proteomes" id="UP000271624"/>
    </source>
</evidence>
<comment type="caution">
    <text evidence="6">The sequence shown here is derived from an EMBL/GenBank/DDBJ whole genome shotgun (WGS) entry which is preliminary data.</text>
</comment>
<evidence type="ECO:0000256" key="4">
    <source>
        <dbReference type="ARBA" id="ARBA00023136"/>
    </source>
</evidence>
<keyword evidence="3" id="KW-1133">Transmembrane helix</keyword>
<feature type="domain" description="ABC transmembrane type-1" evidence="5">
    <location>
        <begin position="1"/>
        <end position="50"/>
    </location>
</feature>
<protein>
    <recommendedName>
        <fullName evidence="5">ABC transmembrane type-1 domain-containing protein</fullName>
    </recommendedName>
</protein>
<dbReference type="GO" id="GO:0005524">
    <property type="term" value="F:ATP binding"/>
    <property type="evidence" value="ECO:0007669"/>
    <property type="project" value="InterPro"/>
</dbReference>
<dbReference type="SUPFAM" id="SSF90123">
    <property type="entry name" value="ABC transporter transmembrane region"/>
    <property type="match status" value="1"/>
</dbReference>
<keyword evidence="4" id="KW-0472">Membrane</keyword>
<gene>
    <name evidence="6" type="ORF">DSM106972_091470</name>
</gene>
<evidence type="ECO:0000256" key="2">
    <source>
        <dbReference type="ARBA" id="ARBA00022692"/>
    </source>
</evidence>
<sequence>MLNGQLANNISGITTIKSFTAEEYENARLRIESEAYRKSNNKAIKLQWLL</sequence>
<comment type="subcellular location">
    <subcellularLocation>
        <location evidence="1">Cell membrane</location>
        <topology evidence="1">Multi-pass membrane protein</topology>
    </subcellularLocation>
</comment>
<dbReference type="Proteomes" id="UP000271624">
    <property type="component" value="Unassembled WGS sequence"/>
</dbReference>
<dbReference type="InterPro" id="IPR036640">
    <property type="entry name" value="ABC1_TM_sf"/>
</dbReference>